<feature type="compositionally biased region" description="Polar residues" evidence="1">
    <location>
        <begin position="11"/>
        <end position="21"/>
    </location>
</feature>
<feature type="compositionally biased region" description="Basic residues" evidence="1">
    <location>
        <begin position="60"/>
        <end position="77"/>
    </location>
</feature>
<feature type="compositionally biased region" description="Polar residues" evidence="1">
    <location>
        <begin position="35"/>
        <end position="44"/>
    </location>
</feature>
<reference evidence="3 4" key="1">
    <citation type="journal article" date="2009" name="Nature">
        <title>The Sorghum bicolor genome and the diversification of grasses.</title>
        <authorList>
            <person name="Paterson A.H."/>
            <person name="Bowers J.E."/>
            <person name="Bruggmann R."/>
            <person name="Dubchak I."/>
            <person name="Grimwood J."/>
            <person name="Gundlach H."/>
            <person name="Haberer G."/>
            <person name="Hellsten U."/>
            <person name="Mitros T."/>
            <person name="Poliakov A."/>
            <person name="Schmutz J."/>
            <person name="Spannagl M."/>
            <person name="Tang H."/>
            <person name="Wang X."/>
            <person name="Wicker T."/>
            <person name="Bharti A.K."/>
            <person name="Chapman J."/>
            <person name="Feltus F.A."/>
            <person name="Gowik U."/>
            <person name="Grigoriev I.V."/>
            <person name="Lyons E."/>
            <person name="Maher C.A."/>
            <person name="Martis M."/>
            <person name="Narechania A."/>
            <person name="Otillar R.P."/>
            <person name="Penning B.W."/>
            <person name="Salamov A.A."/>
            <person name="Wang Y."/>
            <person name="Zhang L."/>
            <person name="Carpita N.C."/>
            <person name="Freeling M."/>
            <person name="Gingle A.R."/>
            <person name="Hash C.T."/>
            <person name="Keller B."/>
            <person name="Klein P."/>
            <person name="Kresovich S."/>
            <person name="McCann M.C."/>
            <person name="Ming R."/>
            <person name="Peterson D.G."/>
            <person name="Mehboob-ur-Rahman"/>
            <person name="Ware D."/>
            <person name="Westhoff P."/>
            <person name="Mayer K.F."/>
            <person name="Messing J."/>
            <person name="Rokhsar D.S."/>
        </authorList>
    </citation>
    <scope>NUCLEOTIDE SEQUENCE [LARGE SCALE GENOMIC DNA]</scope>
    <source>
        <strain evidence="4">cv. BTx623</strain>
    </source>
</reference>
<dbReference type="InParanoid" id="A0A1B6PIZ8"/>
<keyword evidence="2" id="KW-1133">Transmembrane helix</keyword>
<evidence type="ECO:0000256" key="2">
    <source>
        <dbReference type="SAM" id="Phobius"/>
    </source>
</evidence>
<dbReference type="PANTHER" id="PTHR33698">
    <property type="entry name" value="NUCLEAR TRANSPORT FACTOR 2 (NTF2)-LIKE PROTEIN"/>
    <property type="match status" value="1"/>
</dbReference>
<feature type="region of interest" description="Disordered" evidence="1">
    <location>
        <begin position="1"/>
        <end position="101"/>
    </location>
</feature>
<dbReference type="OrthoDB" id="753811at2759"/>
<proteinExistence type="predicted"/>
<dbReference type="AlphaFoldDB" id="A0A1B6PIZ8"/>
<evidence type="ECO:0000256" key="1">
    <source>
        <dbReference type="SAM" id="MobiDB-lite"/>
    </source>
</evidence>
<organism evidence="3 4">
    <name type="scientific">Sorghum bicolor</name>
    <name type="common">Sorghum</name>
    <name type="synonym">Sorghum vulgare</name>
    <dbReference type="NCBI Taxonomy" id="4558"/>
    <lineage>
        <taxon>Eukaryota</taxon>
        <taxon>Viridiplantae</taxon>
        <taxon>Streptophyta</taxon>
        <taxon>Embryophyta</taxon>
        <taxon>Tracheophyta</taxon>
        <taxon>Spermatophyta</taxon>
        <taxon>Magnoliopsida</taxon>
        <taxon>Liliopsida</taxon>
        <taxon>Poales</taxon>
        <taxon>Poaceae</taxon>
        <taxon>PACMAD clade</taxon>
        <taxon>Panicoideae</taxon>
        <taxon>Andropogonodae</taxon>
        <taxon>Andropogoneae</taxon>
        <taxon>Sorghinae</taxon>
        <taxon>Sorghum</taxon>
    </lineage>
</organism>
<dbReference type="PANTHER" id="PTHR33698:SF6">
    <property type="entry name" value="TRANSMEMBRANE PROTEIN"/>
    <property type="match status" value="1"/>
</dbReference>
<protein>
    <submittedName>
        <fullName evidence="3">Uncharacterized protein</fullName>
    </submittedName>
</protein>
<feature type="transmembrane region" description="Helical" evidence="2">
    <location>
        <begin position="268"/>
        <end position="287"/>
    </location>
</feature>
<dbReference type="eggNOG" id="ENOG502RXXP">
    <property type="taxonomic scope" value="Eukaryota"/>
</dbReference>
<keyword evidence="4" id="KW-1185">Reference proteome</keyword>
<dbReference type="Gramene" id="KXG25656">
    <property type="protein sequence ID" value="KXG25656"/>
    <property type="gene ID" value="SORBI_3007G213500"/>
</dbReference>
<dbReference type="OMA" id="CYSNFRS"/>
<gene>
    <name evidence="3" type="ORF">SORBI_3007G213500</name>
</gene>
<dbReference type="Proteomes" id="UP000000768">
    <property type="component" value="Chromosome 7"/>
</dbReference>
<evidence type="ECO:0000313" key="4">
    <source>
        <dbReference type="Proteomes" id="UP000000768"/>
    </source>
</evidence>
<reference evidence="4" key="2">
    <citation type="journal article" date="2018" name="Plant J.">
        <title>The Sorghum bicolor reference genome: improved assembly, gene annotations, a transcriptome atlas, and signatures of genome organization.</title>
        <authorList>
            <person name="McCormick R.F."/>
            <person name="Truong S.K."/>
            <person name="Sreedasyam A."/>
            <person name="Jenkins J."/>
            <person name="Shu S."/>
            <person name="Sims D."/>
            <person name="Kennedy M."/>
            <person name="Amirebrahimi M."/>
            <person name="Weers B.D."/>
            <person name="McKinley B."/>
            <person name="Mattison A."/>
            <person name="Morishige D.T."/>
            <person name="Grimwood J."/>
            <person name="Schmutz J."/>
            <person name="Mullet J.E."/>
        </authorList>
    </citation>
    <scope>NUCLEOTIDE SEQUENCE [LARGE SCALE GENOMIC DNA]</scope>
    <source>
        <strain evidence="4">cv. BTx623</strain>
    </source>
</reference>
<dbReference type="EMBL" id="CM000766">
    <property type="protein sequence ID" value="KXG25656.1"/>
    <property type="molecule type" value="Genomic_DNA"/>
</dbReference>
<evidence type="ECO:0000313" key="3">
    <source>
        <dbReference type="EMBL" id="KXG25656.1"/>
    </source>
</evidence>
<sequence length="290" mass="32369">MHRLLDKTPRPTLSGTYKTPESCSTSISHSHSDETLFSSPVSMDSSTLPRLLPPLPSLHRQQHYRPHHPKTVPRHGNGRMPPAAARVKTGRGGRDAGKFRAQGLFGDGGGDGLRTVMRMVKLNSAIQNRSVRELLELLGDECLYFFGNLRSVDVPQLGKDMFLLLHALMVRHHVSFVLKPSPDEAGFDLGVKWSLEWKGKKLPWDLDCNVSTSHVYRGLLLVSQVNKTCVPLLQRILGTIQQNLDAVILTIVHNVLPEGTLDEKKRSTIVFCVIIGLLVMILFYALFKNL</sequence>
<accession>A0A1B6PIZ8</accession>
<name>A0A1B6PIZ8_SORBI</name>
<keyword evidence="2" id="KW-0472">Membrane</keyword>
<keyword evidence="2" id="KW-0812">Transmembrane</keyword>